<dbReference type="RefSeq" id="WP_311935171.1">
    <property type="nucleotide sequence ID" value="NZ_JAVSCK010000001.1"/>
</dbReference>
<organism evidence="1 2">
    <name type="scientific">Hwangdonia seohaensis</name>
    <dbReference type="NCBI Taxonomy" id="1240727"/>
    <lineage>
        <taxon>Bacteria</taxon>
        <taxon>Pseudomonadati</taxon>
        <taxon>Bacteroidota</taxon>
        <taxon>Flavobacteriia</taxon>
        <taxon>Flavobacteriales</taxon>
        <taxon>Flavobacteriaceae</taxon>
        <taxon>Hwangdonia</taxon>
    </lineage>
</organism>
<reference evidence="2" key="1">
    <citation type="journal article" date="2019" name="Int. J. Syst. Evol. Microbiol.">
        <title>The Global Catalogue of Microorganisms (GCM) 10K type strain sequencing project: providing services to taxonomists for standard genome sequencing and annotation.</title>
        <authorList>
            <consortium name="The Broad Institute Genomics Platform"/>
            <consortium name="The Broad Institute Genome Sequencing Center for Infectious Disease"/>
            <person name="Wu L."/>
            <person name="Ma J."/>
        </authorList>
    </citation>
    <scope>NUCLEOTIDE SEQUENCE [LARGE SCALE GENOMIC DNA]</scope>
    <source>
        <strain evidence="2">CCUG 63246</strain>
    </source>
</reference>
<name>A0ABW3R7M5_9FLAO</name>
<dbReference type="EMBL" id="JBHTLJ010000001">
    <property type="protein sequence ID" value="MFD1160947.1"/>
    <property type="molecule type" value="Genomic_DNA"/>
</dbReference>
<dbReference type="Proteomes" id="UP001597163">
    <property type="component" value="Unassembled WGS sequence"/>
</dbReference>
<sequence length="101" mass="11598">MKYTDNITGIKINVQAVDITIGDEVKDTIRKAISRLDRVYGRIEWADVYLEDKSEKKTEQKQVSIRLGVPGKDPFASDYGDNFHALLTSVEDKLRRQLEKL</sequence>
<keyword evidence="2" id="KW-1185">Reference proteome</keyword>
<accession>A0ABW3R7M5</accession>
<dbReference type="InterPro" id="IPR003489">
    <property type="entry name" value="RHF/RaiA"/>
</dbReference>
<proteinExistence type="predicted"/>
<dbReference type="SUPFAM" id="SSF69754">
    <property type="entry name" value="Ribosome binding protein Y (YfiA homologue)"/>
    <property type="match status" value="1"/>
</dbReference>
<protein>
    <submittedName>
        <fullName evidence="1">HPF/RaiA family ribosome-associated protein</fullName>
    </submittedName>
</protein>
<dbReference type="Gene3D" id="3.30.160.100">
    <property type="entry name" value="Ribosome hibernation promotion factor-like"/>
    <property type="match status" value="1"/>
</dbReference>
<gene>
    <name evidence="1" type="ORF">ACFQ2E_00870</name>
</gene>
<evidence type="ECO:0000313" key="2">
    <source>
        <dbReference type="Proteomes" id="UP001597163"/>
    </source>
</evidence>
<dbReference type="Pfam" id="PF02482">
    <property type="entry name" value="Ribosomal_S30AE"/>
    <property type="match status" value="1"/>
</dbReference>
<comment type="caution">
    <text evidence="1">The sequence shown here is derived from an EMBL/GenBank/DDBJ whole genome shotgun (WGS) entry which is preliminary data.</text>
</comment>
<evidence type="ECO:0000313" key="1">
    <source>
        <dbReference type="EMBL" id="MFD1160947.1"/>
    </source>
</evidence>
<dbReference type="InterPro" id="IPR036567">
    <property type="entry name" value="RHF-like"/>
</dbReference>